<dbReference type="Pfam" id="PF22920">
    <property type="entry name" value="UvrC_RNaseH"/>
    <property type="match status" value="1"/>
</dbReference>
<keyword evidence="6 7" id="KW-0742">SOS response</keyword>
<evidence type="ECO:0000259" key="9">
    <source>
        <dbReference type="PROSITE" id="PS50164"/>
    </source>
</evidence>
<evidence type="ECO:0000256" key="5">
    <source>
        <dbReference type="ARBA" id="ARBA00023204"/>
    </source>
</evidence>
<reference evidence="11 12" key="1">
    <citation type="submission" date="2010-08" db="EMBL/GenBank/DDBJ databases">
        <authorList>
            <person name="Weinstock G."/>
            <person name="Sodergren E."/>
            <person name="Clifton S."/>
            <person name="Fulton L."/>
            <person name="Fulton B."/>
            <person name="Courtney L."/>
            <person name="Fronick C."/>
            <person name="Harrison M."/>
            <person name="Strong C."/>
            <person name="Farmer C."/>
            <person name="Delahaunty K."/>
            <person name="Markovic C."/>
            <person name="Hall O."/>
            <person name="Minx P."/>
            <person name="Tomlinson C."/>
            <person name="Mitreva M."/>
            <person name="Hou S."/>
            <person name="Chen J."/>
            <person name="Wollam A."/>
            <person name="Pepin K.H."/>
            <person name="Johnson M."/>
            <person name="Bhonagiri V."/>
            <person name="Zhang X."/>
            <person name="Suruliraj S."/>
            <person name="Warren W."/>
            <person name="Chinwalla A."/>
            <person name="Mardis E.R."/>
            <person name="Wilson R.K."/>
        </authorList>
    </citation>
    <scope>NUCLEOTIDE SEQUENCE [LARGE SCALE GENOMIC DNA]</scope>
    <source>
        <strain evidence="11 12">KLE1255</strain>
    </source>
</reference>
<keyword evidence="1 7" id="KW-0963">Cytoplasm</keyword>
<comment type="subcellular location">
    <subcellularLocation>
        <location evidence="7">Cytoplasm</location>
    </subcellularLocation>
</comment>
<dbReference type="InterPro" id="IPR047296">
    <property type="entry name" value="GIY-YIG_UvrC_Cho"/>
</dbReference>
<dbReference type="STRING" id="748224.HMPREF9436_02573"/>
<evidence type="ECO:0000256" key="6">
    <source>
        <dbReference type="ARBA" id="ARBA00023236"/>
    </source>
</evidence>
<dbReference type="GO" id="GO:0005737">
    <property type="term" value="C:cytoplasm"/>
    <property type="evidence" value="ECO:0007669"/>
    <property type="project" value="UniProtKB-SubCell"/>
</dbReference>
<keyword evidence="2 7" id="KW-0227">DNA damage</keyword>
<dbReference type="Pfam" id="PF14520">
    <property type="entry name" value="HHH_5"/>
    <property type="match status" value="1"/>
</dbReference>
<comment type="caution">
    <text evidence="11">The sequence shown here is derived from an EMBL/GenBank/DDBJ whole genome shotgun (WGS) entry which is preliminary data.</text>
</comment>
<evidence type="ECO:0000313" key="12">
    <source>
        <dbReference type="Proteomes" id="UP000006028"/>
    </source>
</evidence>
<evidence type="ECO:0000256" key="4">
    <source>
        <dbReference type="ARBA" id="ARBA00022881"/>
    </source>
</evidence>
<dbReference type="InterPro" id="IPR010994">
    <property type="entry name" value="RuvA_2-like"/>
</dbReference>
<gene>
    <name evidence="7 11" type="primary">uvrC</name>
    <name evidence="11" type="ORF">HMPREF9436_02573</name>
</gene>
<dbReference type="Gene3D" id="1.10.150.20">
    <property type="entry name" value="5' to 3' exonuclease, C-terminal subdomain"/>
    <property type="match status" value="1"/>
</dbReference>
<name>E2ZLL4_9FIRM</name>
<feature type="domain" description="GIY-YIG" evidence="9">
    <location>
        <begin position="31"/>
        <end position="110"/>
    </location>
</feature>
<comment type="similarity">
    <text evidence="7">Belongs to the UvrC family.</text>
</comment>
<organism evidence="11 12">
    <name type="scientific">Faecalibacterium cf. prausnitzii KLE1255</name>
    <dbReference type="NCBI Taxonomy" id="748224"/>
    <lineage>
        <taxon>Bacteria</taxon>
        <taxon>Bacillati</taxon>
        <taxon>Bacillota</taxon>
        <taxon>Clostridia</taxon>
        <taxon>Eubacteriales</taxon>
        <taxon>Oscillospiraceae</taxon>
        <taxon>Faecalibacterium</taxon>
    </lineage>
</organism>
<evidence type="ECO:0000313" key="11">
    <source>
        <dbReference type="EMBL" id="EFQ05921.1"/>
    </source>
</evidence>
<feature type="domain" description="UVR" evidence="8">
    <location>
        <begin position="221"/>
        <end position="256"/>
    </location>
</feature>
<dbReference type="SUPFAM" id="SSF46600">
    <property type="entry name" value="C-terminal UvrC-binding domain of UvrB"/>
    <property type="match status" value="1"/>
</dbReference>
<dbReference type="InterPro" id="IPR038476">
    <property type="entry name" value="UvrC_RNase_H_dom_sf"/>
</dbReference>
<dbReference type="GO" id="GO:0009432">
    <property type="term" value="P:SOS response"/>
    <property type="evidence" value="ECO:0007669"/>
    <property type="project" value="UniProtKB-UniRule"/>
</dbReference>
<dbReference type="SMART" id="SM00278">
    <property type="entry name" value="HhH1"/>
    <property type="match status" value="2"/>
</dbReference>
<dbReference type="InterPro" id="IPR000305">
    <property type="entry name" value="GIY-YIG_endonuc"/>
</dbReference>
<protein>
    <recommendedName>
        <fullName evidence="7">UvrABC system protein C</fullName>
        <shortName evidence="7">Protein UvrC</shortName>
    </recommendedName>
    <alternativeName>
        <fullName evidence="7">Excinuclease ABC subunit C</fullName>
    </alternativeName>
</protein>
<dbReference type="PANTHER" id="PTHR30562">
    <property type="entry name" value="UVRC/OXIDOREDUCTASE"/>
    <property type="match status" value="1"/>
</dbReference>
<dbReference type="PROSITE" id="PS50151">
    <property type="entry name" value="UVR"/>
    <property type="match status" value="1"/>
</dbReference>
<dbReference type="HAMAP" id="MF_00203">
    <property type="entry name" value="UvrC"/>
    <property type="match status" value="1"/>
</dbReference>
<dbReference type="PROSITE" id="PS50165">
    <property type="entry name" value="UVRC"/>
    <property type="match status" value="1"/>
</dbReference>
<dbReference type="GO" id="GO:0003677">
    <property type="term" value="F:DNA binding"/>
    <property type="evidence" value="ECO:0007669"/>
    <property type="project" value="UniProtKB-UniRule"/>
</dbReference>
<dbReference type="GO" id="GO:0006289">
    <property type="term" value="P:nucleotide-excision repair"/>
    <property type="evidence" value="ECO:0007669"/>
    <property type="project" value="UniProtKB-UniRule"/>
</dbReference>
<evidence type="ECO:0000256" key="2">
    <source>
        <dbReference type="ARBA" id="ARBA00022763"/>
    </source>
</evidence>
<sequence>MERRGNLPLFVFQGESMTKAELYQKACMLPLLPGVYIIRDKTDTIIYIGKAKRLRIRVSQYFREGVPHDNKVSQMIAHAYAFDVIVCQSEFEALVLEASQIKAHTPKYNILLKDDKGYSYIKVTKEPWPRLSFVLQKEEDDAEYIGPYTSSFAARQMAETAMDAFLLPRCNKRFPQEIGKGRPCLNAHIGKCMAVCSGRISCENYNQAVKSAVHLIRYGKKDILKILNERMQEASDRLEFETAALLRDQIAAITKVSAGQKVIVDPDVEMDVVALAGTPDSVCAAVLRFRDGRLTDKREFLFHDTSDIAAVREEFLPRYYLDDEQIPKIIAVDELPPDSDALQQALNEKRGSEVQLYVPQRGDKAHLVEMAHTNAVERLARESGRYAREEKLLDELAQVLGLAKPPRAIESYDISNWGDGSSVCGMVTFKDGKPYKAGYRKFKMKTVAGTDDYASLAETVSRRAAEYEKYAELAKKGEPCSNWFGQKPDLLLMDGGRGQVSAAKDALAGTALADVPLYGMVKDDHHRTRAIVDSNGREIAINMNRGTFTFITAIQDETHRFANAYRKQQMKQKSYSSTLTEIPGIGPKTAKALMAQFKSVGAVKEATPDQLENTPGVGKQTAQIIYAYFHE</sequence>
<feature type="domain" description="UvrC family homology region profile" evidence="10">
    <location>
        <begin position="272"/>
        <end position="507"/>
    </location>
</feature>
<dbReference type="PANTHER" id="PTHR30562:SF1">
    <property type="entry name" value="UVRABC SYSTEM PROTEIN C"/>
    <property type="match status" value="1"/>
</dbReference>
<dbReference type="Proteomes" id="UP000006028">
    <property type="component" value="Unassembled WGS sequence"/>
</dbReference>
<dbReference type="InterPro" id="IPR003583">
    <property type="entry name" value="Hlx-hairpin-Hlx_DNA-bd_motif"/>
</dbReference>
<dbReference type="CDD" id="cd10434">
    <property type="entry name" value="GIY-YIG_UvrC_Cho"/>
    <property type="match status" value="1"/>
</dbReference>
<dbReference type="Pfam" id="PF08459">
    <property type="entry name" value="UvrC_RNaseH_dom"/>
    <property type="match status" value="1"/>
</dbReference>
<comment type="function">
    <text evidence="7">The UvrABC repair system catalyzes the recognition and processing of DNA lesions. UvrC both incises the 5' and 3' sides of the lesion. The N-terminal half is responsible for the 3' incision and the C-terminal half is responsible for the 5' incision.</text>
</comment>
<dbReference type="Gene3D" id="4.10.860.10">
    <property type="entry name" value="UVR domain"/>
    <property type="match status" value="1"/>
</dbReference>
<comment type="subunit">
    <text evidence="7">Interacts with UvrB in an incision complex.</text>
</comment>
<dbReference type="InterPro" id="IPR050066">
    <property type="entry name" value="UvrABC_protein_C"/>
</dbReference>
<keyword evidence="4 7" id="KW-0267">Excision nuclease</keyword>
<dbReference type="EMBL" id="AECU01000189">
    <property type="protein sequence ID" value="EFQ05921.1"/>
    <property type="molecule type" value="Genomic_DNA"/>
</dbReference>
<accession>E2ZLL4</accession>
<dbReference type="Gene3D" id="3.30.420.340">
    <property type="entry name" value="UvrC, RNAse H endonuclease domain"/>
    <property type="match status" value="1"/>
</dbReference>
<keyword evidence="11" id="KW-0378">Hydrolase</keyword>
<dbReference type="SUPFAM" id="SSF47781">
    <property type="entry name" value="RuvA domain 2-like"/>
    <property type="match status" value="1"/>
</dbReference>
<dbReference type="SMART" id="SM00465">
    <property type="entry name" value="GIYc"/>
    <property type="match status" value="1"/>
</dbReference>
<dbReference type="eggNOG" id="COG0322">
    <property type="taxonomic scope" value="Bacteria"/>
</dbReference>
<dbReference type="GO" id="GO:0009380">
    <property type="term" value="C:excinuclease repair complex"/>
    <property type="evidence" value="ECO:0007669"/>
    <property type="project" value="InterPro"/>
</dbReference>
<dbReference type="GO" id="GO:0009381">
    <property type="term" value="F:excinuclease ABC activity"/>
    <property type="evidence" value="ECO:0007669"/>
    <property type="project" value="UniProtKB-UniRule"/>
</dbReference>
<dbReference type="InterPro" id="IPR036876">
    <property type="entry name" value="UVR_dom_sf"/>
</dbReference>
<dbReference type="SUPFAM" id="SSF82771">
    <property type="entry name" value="GIY-YIG endonuclease"/>
    <property type="match status" value="1"/>
</dbReference>
<dbReference type="NCBIfam" id="TIGR00194">
    <property type="entry name" value="uvrC"/>
    <property type="match status" value="1"/>
</dbReference>
<dbReference type="InterPro" id="IPR004791">
    <property type="entry name" value="UvrC"/>
</dbReference>
<dbReference type="InterPro" id="IPR001162">
    <property type="entry name" value="UvrC_RNase_H_dom"/>
</dbReference>
<dbReference type="HOGENOM" id="CLU_014841_3_2_9"/>
<proteinExistence type="inferred from homology"/>
<dbReference type="InterPro" id="IPR001943">
    <property type="entry name" value="UVR_dom"/>
</dbReference>
<evidence type="ECO:0000256" key="1">
    <source>
        <dbReference type="ARBA" id="ARBA00022490"/>
    </source>
</evidence>
<keyword evidence="3 7" id="KW-0228">DNA excision</keyword>
<dbReference type="Pfam" id="PF02151">
    <property type="entry name" value="UVR"/>
    <property type="match status" value="1"/>
</dbReference>
<evidence type="ECO:0000256" key="7">
    <source>
        <dbReference type="HAMAP-Rule" id="MF_00203"/>
    </source>
</evidence>
<evidence type="ECO:0000256" key="3">
    <source>
        <dbReference type="ARBA" id="ARBA00022769"/>
    </source>
</evidence>
<dbReference type="PROSITE" id="PS50164">
    <property type="entry name" value="GIY_YIG"/>
    <property type="match status" value="1"/>
</dbReference>
<evidence type="ECO:0000259" key="8">
    <source>
        <dbReference type="PROSITE" id="PS50151"/>
    </source>
</evidence>
<dbReference type="FunFam" id="3.40.1440.10:FF:000001">
    <property type="entry name" value="UvrABC system protein C"/>
    <property type="match status" value="1"/>
</dbReference>
<evidence type="ECO:0000259" key="10">
    <source>
        <dbReference type="PROSITE" id="PS50165"/>
    </source>
</evidence>
<dbReference type="InterPro" id="IPR035901">
    <property type="entry name" value="GIY-YIG_endonuc_sf"/>
</dbReference>
<dbReference type="Gene3D" id="3.40.1440.10">
    <property type="entry name" value="GIY-YIG endonuclease"/>
    <property type="match status" value="1"/>
</dbReference>
<dbReference type="Pfam" id="PF01541">
    <property type="entry name" value="GIY-YIG"/>
    <property type="match status" value="1"/>
</dbReference>
<dbReference type="AlphaFoldDB" id="E2ZLL4"/>
<keyword evidence="5 7" id="KW-0234">DNA repair</keyword>